<dbReference type="RefSeq" id="WP_153541577.1">
    <property type="nucleotide sequence ID" value="NZ_WEGH01000006.1"/>
</dbReference>
<comment type="caution">
    <text evidence="1">The sequence shown here is derived from an EMBL/GenBank/DDBJ whole genome shotgun (WGS) entry which is preliminary data.</text>
</comment>
<dbReference type="Pfam" id="PF19459">
    <property type="entry name" value="DUF5996"/>
    <property type="match status" value="1"/>
</dbReference>
<proteinExistence type="predicted"/>
<sequence length="304" mass="33300">MSDVLPALPLPAWERTRDTLHLWTQIVGKIQLASAPPRNHWWHTTLRVDERGYATGPMAHGGVRFRISFDLVRHLLIVNTPGLEEAIPLRPGLSVAALYYELMSLLRGLGVHITIKAEPYGVPMTTPFADDTEHACYDPAAAARFQQALAWTDEVLTGFQGWFCGKASPVQLFWHSFDLATARFSGRPAPVPEGAGRVAGEAYSHEVISFGWWPGDPETPGPAFYSYAHPEPGDLTARPLRPDTARWVPAGATHQARLGWDDVRASADPRATVLGFLQSAYLAGADTLGWPVAELRSSFCPATV</sequence>
<name>A0A7K0C812_9ACTN</name>
<evidence type="ECO:0000313" key="2">
    <source>
        <dbReference type="Proteomes" id="UP000487268"/>
    </source>
</evidence>
<dbReference type="InterPro" id="IPR046038">
    <property type="entry name" value="DUF5996"/>
</dbReference>
<organism evidence="1 2">
    <name type="scientific">Actinomadura macrotermitis</name>
    <dbReference type="NCBI Taxonomy" id="2585200"/>
    <lineage>
        <taxon>Bacteria</taxon>
        <taxon>Bacillati</taxon>
        <taxon>Actinomycetota</taxon>
        <taxon>Actinomycetes</taxon>
        <taxon>Streptosporangiales</taxon>
        <taxon>Thermomonosporaceae</taxon>
        <taxon>Actinomadura</taxon>
    </lineage>
</organism>
<keyword evidence="2" id="KW-1185">Reference proteome</keyword>
<dbReference type="Proteomes" id="UP000487268">
    <property type="component" value="Unassembled WGS sequence"/>
</dbReference>
<dbReference type="OrthoDB" id="9800945at2"/>
<accession>A0A7K0C812</accession>
<reference evidence="1 2" key="1">
    <citation type="submission" date="2019-10" db="EMBL/GenBank/DDBJ databases">
        <title>Actinomadura rubteroloni sp. nov. and Actinomadura macrotermitis sp. nov., isolated from the gut of fungus growing-termite Macrotermes natalensis.</title>
        <authorList>
            <person name="Benndorf R."/>
            <person name="Martin K."/>
            <person name="Kuefner M."/>
            <person name="De Beer W."/>
            <person name="Kaster A.-K."/>
            <person name="Vollmers J."/>
            <person name="Poulsen M."/>
            <person name="Beemelmanns C."/>
        </authorList>
    </citation>
    <scope>NUCLEOTIDE SEQUENCE [LARGE SCALE GENOMIC DNA]</scope>
    <source>
        <strain evidence="1 2">RB68</strain>
    </source>
</reference>
<evidence type="ECO:0000313" key="1">
    <source>
        <dbReference type="EMBL" id="MQY09573.1"/>
    </source>
</evidence>
<gene>
    <name evidence="1" type="ORF">ACRB68_76990</name>
</gene>
<dbReference type="AlphaFoldDB" id="A0A7K0C812"/>
<evidence type="ECO:0008006" key="3">
    <source>
        <dbReference type="Google" id="ProtNLM"/>
    </source>
</evidence>
<protein>
    <recommendedName>
        <fullName evidence="3">Ava_C0101 and related proteins</fullName>
    </recommendedName>
</protein>
<dbReference type="EMBL" id="WEGH01000006">
    <property type="protein sequence ID" value="MQY09573.1"/>
    <property type="molecule type" value="Genomic_DNA"/>
</dbReference>